<evidence type="ECO:0000256" key="5">
    <source>
        <dbReference type="ARBA" id="ARBA00022692"/>
    </source>
</evidence>
<dbReference type="PRINTS" id="PR01302">
    <property type="entry name" value="TYPE3IMPPROT"/>
</dbReference>
<comment type="subcellular location">
    <subcellularLocation>
        <location evidence="12">Cell membrane</location>
        <topology evidence="12">Multi-pass membrane protein</topology>
    </subcellularLocation>
    <subcellularLocation>
        <location evidence="12">Bacterial flagellum basal body</location>
    </subcellularLocation>
</comment>
<feature type="transmembrane region" description="Helical" evidence="12">
    <location>
        <begin position="66"/>
        <end position="96"/>
    </location>
</feature>
<evidence type="ECO:0000256" key="11">
    <source>
        <dbReference type="ARBA" id="ARBA00023225"/>
    </source>
</evidence>
<dbReference type="PROSITE" id="PS51257">
    <property type="entry name" value="PROKAR_LIPOPROTEIN"/>
    <property type="match status" value="1"/>
</dbReference>
<evidence type="ECO:0000256" key="1">
    <source>
        <dbReference type="ARBA" id="ARBA00006257"/>
    </source>
</evidence>
<dbReference type="PANTHER" id="PTHR30587">
    <property type="entry name" value="FLAGELLAR BIOSYNTHETIC PROTEIN FLIP"/>
    <property type="match status" value="1"/>
</dbReference>
<keyword evidence="13" id="KW-0282">Flagellum</keyword>
<gene>
    <name evidence="12" type="primary">fliP</name>
    <name evidence="13" type="ORF">A2Z86_08320</name>
</gene>
<sequence length="266" mass="29766">MNKILRKGWIKALLGLFLMVMFLTMSCHESARAQGAGGGAGTIFPSVNIGVGASQRPEDFAITLQLLFLMTLLALAPSILIMMTCFTRIVVVFQFLRQALGTQGMPANQLLIGLALFLTFYIMSPVWTDINDNALQPYLRHDITQSEAFEIGLKPIRAFMLRQVREKDLSLFVFMSKMEKPATADQVPTLVLVPAFIISELRIAFQIGFLLYLPFIMIDMIVSSVLLSMGMLMLPPIIISLPFKVLLFVMVDGWYLLVSSLMRSFN</sequence>
<evidence type="ECO:0000256" key="4">
    <source>
        <dbReference type="ARBA" id="ARBA00022475"/>
    </source>
</evidence>
<dbReference type="PRINTS" id="PR00951">
    <property type="entry name" value="FLGBIOSNFLIP"/>
</dbReference>
<dbReference type="Proteomes" id="UP000176992">
    <property type="component" value="Unassembled WGS sequence"/>
</dbReference>
<proteinExistence type="inferred from homology"/>
<keyword evidence="7 12" id="KW-0653">Protein transport</keyword>
<keyword evidence="6 12" id="KW-1005">Bacterial flagellum biogenesis</keyword>
<accession>A0A1F5YJ37</accession>
<dbReference type="GO" id="GO:0005886">
    <property type="term" value="C:plasma membrane"/>
    <property type="evidence" value="ECO:0007669"/>
    <property type="project" value="UniProtKB-SubCell"/>
</dbReference>
<comment type="caution">
    <text evidence="13">The sequence shown here is derived from an EMBL/GenBank/DDBJ whole genome shotgun (WGS) entry which is preliminary data.</text>
</comment>
<dbReference type="NCBIfam" id="NF009438">
    <property type="entry name" value="PRK12797.1"/>
    <property type="match status" value="1"/>
</dbReference>
<evidence type="ECO:0000256" key="8">
    <source>
        <dbReference type="ARBA" id="ARBA00022989"/>
    </source>
</evidence>
<keyword evidence="13" id="KW-0966">Cell projection</keyword>
<dbReference type="InterPro" id="IPR005838">
    <property type="entry name" value="T3SS_IM_P"/>
</dbReference>
<dbReference type="NCBIfam" id="TIGR01103">
    <property type="entry name" value="fliP"/>
    <property type="match status" value="1"/>
</dbReference>
<evidence type="ECO:0000256" key="3">
    <source>
        <dbReference type="ARBA" id="ARBA00022448"/>
    </source>
</evidence>
<dbReference type="GO" id="GO:0009306">
    <property type="term" value="P:protein secretion"/>
    <property type="evidence" value="ECO:0007669"/>
    <property type="project" value="UniProtKB-UniRule"/>
</dbReference>
<comment type="function">
    <text evidence="12">Plays a role in the flagellum-specific transport system.</text>
</comment>
<feature type="transmembrane region" description="Helical" evidence="12">
    <location>
        <begin position="108"/>
        <end position="127"/>
    </location>
</feature>
<dbReference type="EMBL" id="MFIV01000005">
    <property type="protein sequence ID" value="OGF99881.1"/>
    <property type="molecule type" value="Genomic_DNA"/>
</dbReference>
<keyword evidence="5 12" id="KW-0812">Transmembrane</keyword>
<keyword evidence="9 12" id="KW-0472">Membrane</keyword>
<feature type="transmembrane region" description="Helical" evidence="12">
    <location>
        <begin position="220"/>
        <end position="239"/>
    </location>
</feature>
<keyword evidence="11 12" id="KW-1006">Bacterial flagellum protein export</keyword>
<reference evidence="13 14" key="1">
    <citation type="journal article" date="2016" name="Nat. Commun.">
        <title>Thousands of microbial genomes shed light on interconnected biogeochemical processes in an aquifer system.</title>
        <authorList>
            <person name="Anantharaman K."/>
            <person name="Brown C.T."/>
            <person name="Hug L.A."/>
            <person name="Sharon I."/>
            <person name="Castelle C.J."/>
            <person name="Probst A.J."/>
            <person name="Thomas B.C."/>
            <person name="Singh A."/>
            <person name="Wilkins M.J."/>
            <person name="Karaoz U."/>
            <person name="Brodie E.L."/>
            <person name="Williams K.H."/>
            <person name="Hubbard S.S."/>
            <person name="Banfield J.F."/>
        </authorList>
    </citation>
    <scope>NUCLEOTIDE SEQUENCE [LARGE SCALE GENOMIC DNA]</scope>
</reference>
<evidence type="ECO:0000256" key="6">
    <source>
        <dbReference type="ARBA" id="ARBA00022795"/>
    </source>
</evidence>
<keyword evidence="8 12" id="KW-1133">Transmembrane helix</keyword>
<keyword evidence="4 12" id="KW-1003">Cell membrane</keyword>
<dbReference type="GO" id="GO:0044781">
    <property type="term" value="P:bacterial-type flagellum organization"/>
    <property type="evidence" value="ECO:0007669"/>
    <property type="project" value="UniProtKB-UniRule"/>
</dbReference>
<dbReference type="PANTHER" id="PTHR30587:SF0">
    <property type="entry name" value="FLAGELLAR BIOSYNTHETIC PROTEIN FLIP"/>
    <property type="match status" value="1"/>
</dbReference>
<dbReference type="GO" id="GO:0009425">
    <property type="term" value="C:bacterial-type flagellum basal body"/>
    <property type="evidence" value="ECO:0007669"/>
    <property type="project" value="UniProtKB-SubCell"/>
</dbReference>
<keyword evidence="13" id="KW-0969">Cilium</keyword>
<dbReference type="AlphaFoldDB" id="A0A1F5YJ37"/>
<evidence type="ECO:0000256" key="10">
    <source>
        <dbReference type="ARBA" id="ARBA00023143"/>
    </source>
</evidence>
<dbReference type="InterPro" id="IPR005837">
    <property type="entry name" value="FliP"/>
</dbReference>
<evidence type="ECO:0000313" key="14">
    <source>
        <dbReference type="Proteomes" id="UP000176992"/>
    </source>
</evidence>
<evidence type="ECO:0000256" key="7">
    <source>
        <dbReference type="ARBA" id="ARBA00022927"/>
    </source>
</evidence>
<evidence type="ECO:0000256" key="2">
    <source>
        <dbReference type="ARBA" id="ARBA00021714"/>
    </source>
</evidence>
<keyword evidence="3 12" id="KW-0813">Transport</keyword>
<organism evidence="13 14">
    <name type="scientific">Candidatus Glassbacteria bacterium GWA2_58_10</name>
    <dbReference type="NCBI Taxonomy" id="1817865"/>
    <lineage>
        <taxon>Bacteria</taxon>
        <taxon>Candidatus Glassiibacteriota</taxon>
    </lineage>
</organism>
<evidence type="ECO:0000256" key="9">
    <source>
        <dbReference type="ARBA" id="ARBA00023136"/>
    </source>
</evidence>
<keyword evidence="10" id="KW-0975">Bacterial flagellum</keyword>
<dbReference type="PROSITE" id="PS01061">
    <property type="entry name" value="FLIP_2"/>
    <property type="match status" value="1"/>
</dbReference>
<evidence type="ECO:0000256" key="12">
    <source>
        <dbReference type="RuleBase" id="RU362069"/>
    </source>
</evidence>
<dbReference type="Pfam" id="PF00813">
    <property type="entry name" value="FliP"/>
    <property type="match status" value="1"/>
</dbReference>
<name>A0A1F5YJ37_9BACT</name>
<protein>
    <recommendedName>
        <fullName evidence="2 12">Flagellar biosynthetic protein FliP</fullName>
    </recommendedName>
</protein>
<feature type="transmembrane region" description="Helical" evidence="12">
    <location>
        <begin position="191"/>
        <end position="213"/>
    </location>
</feature>
<feature type="transmembrane region" description="Helical" evidence="12">
    <location>
        <begin position="245"/>
        <end position="262"/>
    </location>
</feature>
<dbReference type="PROSITE" id="PS01060">
    <property type="entry name" value="FLIP_1"/>
    <property type="match status" value="1"/>
</dbReference>
<evidence type="ECO:0000313" key="13">
    <source>
        <dbReference type="EMBL" id="OGF99881.1"/>
    </source>
</evidence>
<comment type="similarity">
    <text evidence="1 12">Belongs to the FliP/MopC/SpaP family.</text>
</comment>